<name>A0A0L8GNL3_OCTBM</name>
<dbReference type="KEGG" id="obi:106875678"/>
<organism evidence="2">
    <name type="scientific">Octopus bimaculoides</name>
    <name type="common">California two-spotted octopus</name>
    <dbReference type="NCBI Taxonomy" id="37653"/>
    <lineage>
        <taxon>Eukaryota</taxon>
        <taxon>Metazoa</taxon>
        <taxon>Spiralia</taxon>
        <taxon>Lophotrochozoa</taxon>
        <taxon>Mollusca</taxon>
        <taxon>Cephalopoda</taxon>
        <taxon>Coleoidea</taxon>
        <taxon>Octopodiformes</taxon>
        <taxon>Octopoda</taxon>
        <taxon>Incirrata</taxon>
        <taxon>Octopodidae</taxon>
        <taxon>Octopus</taxon>
    </lineage>
</organism>
<proteinExistence type="predicted"/>
<reference evidence="2" key="1">
    <citation type="submission" date="2015-07" db="EMBL/GenBank/DDBJ databases">
        <title>MeaNS - Measles Nucleotide Surveillance Program.</title>
        <authorList>
            <person name="Tran T."/>
            <person name="Druce J."/>
        </authorList>
    </citation>
    <scope>NUCLEOTIDE SEQUENCE</scope>
    <source>
        <strain evidence="2">UCB-OBI-ISO-001</strain>
        <tissue evidence="2">Gonad</tissue>
    </source>
</reference>
<keyword evidence="1" id="KW-0732">Signal</keyword>
<dbReference type="AlphaFoldDB" id="A0A0L8GNL3"/>
<protein>
    <submittedName>
        <fullName evidence="2">Uncharacterized protein</fullName>
    </submittedName>
</protein>
<evidence type="ECO:0000313" key="2">
    <source>
        <dbReference type="EMBL" id="KOF78571.1"/>
    </source>
</evidence>
<gene>
    <name evidence="2" type="ORF">OCBIM_22030588mg</name>
</gene>
<accession>A0A0L8GNL3</accession>
<feature type="signal peptide" evidence="1">
    <location>
        <begin position="1"/>
        <end position="19"/>
    </location>
</feature>
<dbReference type="EMBL" id="KQ421031">
    <property type="protein sequence ID" value="KOF78571.1"/>
    <property type="molecule type" value="Genomic_DNA"/>
</dbReference>
<feature type="chain" id="PRO_5005583211" evidence="1">
    <location>
        <begin position="20"/>
        <end position="123"/>
    </location>
</feature>
<evidence type="ECO:0000256" key="1">
    <source>
        <dbReference type="SAM" id="SignalP"/>
    </source>
</evidence>
<sequence>MANLALFLLLLSGPLLTEADPPTTMTLALNKYWKLKPGYYLVTDKCRGLGLSLCGIHYSNILHNYCIHFERFFECFGDVHGCSEQFEYAFHDLCFRFNKSNRNEVSLRRILFLVIGAILCSHM</sequence>